<proteinExistence type="predicted"/>
<evidence type="ECO:0000313" key="3">
    <source>
        <dbReference type="Proteomes" id="UP000765509"/>
    </source>
</evidence>
<evidence type="ECO:0000256" key="1">
    <source>
        <dbReference type="SAM" id="MobiDB-lite"/>
    </source>
</evidence>
<reference evidence="2" key="1">
    <citation type="submission" date="2021-03" db="EMBL/GenBank/DDBJ databases">
        <title>Draft genome sequence of rust myrtle Austropuccinia psidii MF-1, a brazilian biotype.</title>
        <authorList>
            <person name="Quecine M.C."/>
            <person name="Pachon D.M.R."/>
            <person name="Bonatelli M.L."/>
            <person name="Correr F.H."/>
            <person name="Franceschini L.M."/>
            <person name="Leite T.F."/>
            <person name="Margarido G.R.A."/>
            <person name="Almeida C.A."/>
            <person name="Ferrarezi J.A."/>
            <person name="Labate C.A."/>
        </authorList>
    </citation>
    <scope>NUCLEOTIDE SEQUENCE</scope>
    <source>
        <strain evidence="2">MF-1</strain>
    </source>
</reference>
<organism evidence="2 3">
    <name type="scientific">Austropuccinia psidii MF-1</name>
    <dbReference type="NCBI Taxonomy" id="1389203"/>
    <lineage>
        <taxon>Eukaryota</taxon>
        <taxon>Fungi</taxon>
        <taxon>Dikarya</taxon>
        <taxon>Basidiomycota</taxon>
        <taxon>Pucciniomycotina</taxon>
        <taxon>Pucciniomycetes</taxon>
        <taxon>Pucciniales</taxon>
        <taxon>Sphaerophragmiaceae</taxon>
        <taxon>Austropuccinia</taxon>
    </lineage>
</organism>
<feature type="region of interest" description="Disordered" evidence="1">
    <location>
        <begin position="77"/>
        <end position="113"/>
    </location>
</feature>
<accession>A0A9Q3CEA8</accession>
<sequence>MDCWVAIQAYLKGLEEDQGKPKMKRGKESVEEEESEESEVAASLAGALEASEAPNLAPSNQLLISQAEPNFLKMMEKMTQFMGQPTQEVSPRDASQAPEFKTPSMPVPDSFDGTKAYKLRGFIQSCQ</sequence>
<name>A0A9Q3CEA8_9BASI</name>
<dbReference type="Proteomes" id="UP000765509">
    <property type="component" value="Unassembled WGS sequence"/>
</dbReference>
<comment type="caution">
    <text evidence="2">The sequence shown here is derived from an EMBL/GenBank/DDBJ whole genome shotgun (WGS) entry which is preliminary data.</text>
</comment>
<feature type="region of interest" description="Disordered" evidence="1">
    <location>
        <begin position="18"/>
        <end position="44"/>
    </location>
</feature>
<gene>
    <name evidence="2" type="ORF">O181_023389</name>
</gene>
<keyword evidence="3" id="KW-1185">Reference proteome</keyword>
<feature type="compositionally biased region" description="Acidic residues" evidence="1">
    <location>
        <begin position="30"/>
        <end position="39"/>
    </location>
</feature>
<dbReference type="EMBL" id="AVOT02007337">
    <property type="protein sequence ID" value="MBW0483674.1"/>
    <property type="molecule type" value="Genomic_DNA"/>
</dbReference>
<evidence type="ECO:0000313" key="2">
    <source>
        <dbReference type="EMBL" id="MBW0483674.1"/>
    </source>
</evidence>
<dbReference type="AlphaFoldDB" id="A0A9Q3CEA8"/>
<protein>
    <submittedName>
        <fullName evidence="2">Uncharacterized protein</fullName>
    </submittedName>
</protein>